<dbReference type="AlphaFoldDB" id="A0A150XUI4"/>
<dbReference type="SMART" id="SM00382">
    <property type="entry name" value="AAA"/>
    <property type="match status" value="1"/>
</dbReference>
<dbReference type="InterPro" id="IPR004605">
    <property type="entry name" value="DNA_helicase_Holl-junc_RuvB"/>
</dbReference>
<feature type="binding site" evidence="9">
    <location>
        <position position="70"/>
    </location>
    <ligand>
        <name>Mg(2+)</name>
        <dbReference type="ChEBI" id="CHEBI:18420"/>
    </ligand>
</feature>
<accession>A0A150XUI4</accession>
<dbReference type="GO" id="GO:0006281">
    <property type="term" value="P:DNA repair"/>
    <property type="evidence" value="ECO:0007669"/>
    <property type="project" value="UniProtKB-UniRule"/>
</dbReference>
<dbReference type="Gene3D" id="1.10.8.60">
    <property type="match status" value="1"/>
</dbReference>
<dbReference type="InterPro" id="IPR003593">
    <property type="entry name" value="AAA+_ATPase"/>
</dbReference>
<dbReference type="GO" id="GO:0006310">
    <property type="term" value="P:DNA recombination"/>
    <property type="evidence" value="ECO:0007669"/>
    <property type="project" value="UniProtKB-UniRule"/>
</dbReference>
<evidence type="ECO:0000256" key="7">
    <source>
        <dbReference type="ARBA" id="ARBA00023172"/>
    </source>
</evidence>
<keyword evidence="4 9" id="KW-0378">Hydrolase</keyword>
<dbReference type="GO" id="GO:0005524">
    <property type="term" value="F:ATP binding"/>
    <property type="evidence" value="ECO:0007669"/>
    <property type="project" value="UniProtKB-UniRule"/>
</dbReference>
<evidence type="ECO:0000313" key="11">
    <source>
        <dbReference type="EMBL" id="KYG82400.1"/>
    </source>
</evidence>
<evidence type="ECO:0000256" key="8">
    <source>
        <dbReference type="ARBA" id="ARBA00023204"/>
    </source>
</evidence>
<comment type="caution">
    <text evidence="9">Lacks conserved residue(s) required for the propagation of feature annotation.</text>
</comment>
<dbReference type="GO" id="GO:0048476">
    <property type="term" value="C:Holliday junction resolvase complex"/>
    <property type="evidence" value="ECO:0007669"/>
    <property type="project" value="UniProtKB-UniRule"/>
</dbReference>
<comment type="domain">
    <text evidence="9">Has 3 domains, the large (RuvB-L) and small ATPase (RuvB-S) domains and the C-terminal head (RuvB-H) domain. The head domain binds DNA, while the ATPase domains jointly bind ATP, ADP or are empty depending on the state of the subunit in the translocation cycle. During a single DNA translocation step the structure of each domain remains the same, but their relative positions change.</text>
</comment>
<dbReference type="CDD" id="cd00009">
    <property type="entry name" value="AAA"/>
    <property type="match status" value="1"/>
</dbReference>
<sequence>MREDYLNAEDENLNPEEKDIERALRPLSFEDFTGQHKIVENLKIFVLAAKGRSEPLDHVLLHGPPGLGKTTLSHIIANELKSDLKITSGPVLDKPGDLAGLLTNLEHGDVLFIDEIHRLNPIVEEYLYSAMEDYRIDIMLDSGPNARSVQISLEPFTLIGATTRSGLLTSPLRARFGINARLEYYDAKLLTTIVQRSAEILNTPIDDDAAYEIARRSRGTPRIANNLLRRTRDFAQIKGTGTITKAISEMALNALDVDSHGLDEMDNRILLTIIEKFKGGPVGLSTIATAVGEEAETIEEVYEPFLIQEGYLKRTSRGREATELAYKHLSIKPPGGQTGSLFDA</sequence>
<feature type="binding site" evidence="9">
    <location>
        <position position="222"/>
    </location>
    <ligand>
        <name>ATP</name>
        <dbReference type="ChEBI" id="CHEBI:30616"/>
    </ligand>
</feature>
<evidence type="ECO:0000256" key="3">
    <source>
        <dbReference type="ARBA" id="ARBA00022763"/>
    </source>
</evidence>
<gene>
    <name evidence="9" type="primary">ruvB</name>
    <name evidence="11" type="ORF">AWN68_14150</name>
</gene>
<dbReference type="HAMAP" id="MF_00016">
    <property type="entry name" value="DNA_HJ_migration_RuvB"/>
    <property type="match status" value="1"/>
</dbReference>
<dbReference type="InterPro" id="IPR008824">
    <property type="entry name" value="RuvB-like_N"/>
</dbReference>
<proteinExistence type="inferred from homology"/>
<dbReference type="GO" id="GO:0016887">
    <property type="term" value="F:ATP hydrolysis activity"/>
    <property type="evidence" value="ECO:0007669"/>
    <property type="project" value="RHEA"/>
</dbReference>
<feature type="binding site" evidence="9">
    <location>
        <position position="71"/>
    </location>
    <ligand>
        <name>ATP</name>
        <dbReference type="ChEBI" id="CHEBI:30616"/>
    </ligand>
</feature>
<dbReference type="InterPro" id="IPR041445">
    <property type="entry name" value="AAA_lid_4"/>
</dbReference>
<dbReference type="NCBIfam" id="TIGR00635">
    <property type="entry name" value="ruvB"/>
    <property type="match status" value="1"/>
</dbReference>
<dbReference type="GO" id="GO:0005737">
    <property type="term" value="C:cytoplasm"/>
    <property type="evidence" value="ECO:0007669"/>
    <property type="project" value="UniProtKB-SubCell"/>
</dbReference>
<dbReference type="GO" id="GO:0009378">
    <property type="term" value="F:four-way junction helicase activity"/>
    <property type="evidence" value="ECO:0007669"/>
    <property type="project" value="InterPro"/>
</dbReference>
<keyword evidence="6 9" id="KW-0238">DNA-binding</keyword>
<dbReference type="SUPFAM" id="SSF46785">
    <property type="entry name" value="Winged helix' DNA-binding domain"/>
    <property type="match status" value="1"/>
</dbReference>
<feature type="binding site" evidence="9">
    <location>
        <position position="69"/>
    </location>
    <ligand>
        <name>ATP</name>
        <dbReference type="ChEBI" id="CHEBI:30616"/>
    </ligand>
</feature>
<keyword evidence="3 9" id="KW-0227">DNA damage</keyword>
<evidence type="ECO:0000256" key="6">
    <source>
        <dbReference type="ARBA" id="ARBA00023125"/>
    </source>
</evidence>
<dbReference type="InterPro" id="IPR036390">
    <property type="entry name" value="WH_DNA-bd_sf"/>
</dbReference>
<feature type="binding site" evidence="9">
    <location>
        <position position="70"/>
    </location>
    <ligand>
        <name>ATP</name>
        <dbReference type="ChEBI" id="CHEBI:30616"/>
    </ligand>
</feature>
<comment type="similarity">
    <text evidence="9">Belongs to the RuvB family.</text>
</comment>
<evidence type="ECO:0000313" key="12">
    <source>
        <dbReference type="Proteomes" id="UP000075615"/>
    </source>
</evidence>
<keyword evidence="8 9" id="KW-0234">DNA repair</keyword>
<feature type="binding site" evidence="9">
    <location>
        <position position="319"/>
    </location>
    <ligand>
        <name>DNA</name>
        <dbReference type="ChEBI" id="CHEBI:16991"/>
    </ligand>
</feature>
<evidence type="ECO:0000256" key="9">
    <source>
        <dbReference type="HAMAP-Rule" id="MF_00016"/>
    </source>
</evidence>
<reference evidence="11 12" key="1">
    <citation type="submission" date="2016-01" db="EMBL/GenBank/DDBJ databases">
        <title>Genome sequencing of Roseivirga echinicomitans KMM 6058.</title>
        <authorList>
            <person name="Selvaratnam C."/>
            <person name="Thevarajoo S."/>
            <person name="Goh K.M."/>
            <person name="Ee R."/>
            <person name="Chan K.-G."/>
            <person name="Chong C.S."/>
        </authorList>
    </citation>
    <scope>NUCLEOTIDE SEQUENCE [LARGE SCALE GENOMIC DNA]</scope>
    <source>
        <strain evidence="11 12">KMM 6058</strain>
    </source>
</reference>
<dbReference type="PANTHER" id="PTHR42848">
    <property type="match status" value="1"/>
</dbReference>
<evidence type="ECO:0000256" key="5">
    <source>
        <dbReference type="ARBA" id="ARBA00022840"/>
    </source>
</evidence>
<dbReference type="OrthoDB" id="9804478at2"/>
<comment type="caution">
    <text evidence="11">The sequence shown here is derived from an EMBL/GenBank/DDBJ whole genome shotgun (WGS) entry which is preliminary data.</text>
</comment>
<dbReference type="InterPro" id="IPR027417">
    <property type="entry name" value="P-loop_NTPase"/>
</dbReference>
<dbReference type="PANTHER" id="PTHR42848:SF1">
    <property type="entry name" value="HOLLIDAY JUNCTION BRANCH MIGRATION COMPLEX SUBUNIT RUVB"/>
    <property type="match status" value="1"/>
</dbReference>
<keyword evidence="11" id="KW-0347">Helicase</keyword>
<dbReference type="RefSeq" id="WP_068412291.1">
    <property type="nucleotide sequence ID" value="NZ_LRDB01000003.1"/>
</dbReference>
<dbReference type="Gene3D" id="1.10.10.10">
    <property type="entry name" value="Winged helix-like DNA-binding domain superfamily/Winged helix DNA-binding domain"/>
    <property type="match status" value="1"/>
</dbReference>
<dbReference type="GO" id="GO:0000400">
    <property type="term" value="F:four-way junction DNA binding"/>
    <property type="evidence" value="ECO:0007669"/>
    <property type="project" value="UniProtKB-UniRule"/>
</dbReference>
<keyword evidence="7 9" id="KW-0233">DNA recombination</keyword>
<dbReference type="Pfam" id="PF05496">
    <property type="entry name" value="RuvB_N"/>
    <property type="match status" value="1"/>
</dbReference>
<dbReference type="Pfam" id="PF17864">
    <property type="entry name" value="AAA_lid_4"/>
    <property type="match status" value="1"/>
</dbReference>
<dbReference type="InterPro" id="IPR036388">
    <property type="entry name" value="WH-like_DNA-bd_sf"/>
</dbReference>
<organism evidence="11 12">
    <name type="scientific">Roseivirga echinicomitans</name>
    <dbReference type="NCBI Taxonomy" id="296218"/>
    <lineage>
        <taxon>Bacteria</taxon>
        <taxon>Pseudomonadati</taxon>
        <taxon>Bacteroidota</taxon>
        <taxon>Cytophagia</taxon>
        <taxon>Cytophagales</taxon>
        <taxon>Roseivirgaceae</taxon>
        <taxon>Roseivirga</taxon>
    </lineage>
</organism>
<comment type="subunit">
    <text evidence="9">Homohexamer. Forms an RuvA(8)-RuvB(12)-Holliday junction (HJ) complex. HJ DNA is sandwiched between 2 RuvA tetramers; dsDNA enters through RuvA and exits via RuvB. An RuvB hexamer assembles on each DNA strand where it exits the tetramer. Each RuvB hexamer is contacted by two RuvA subunits (via domain III) on 2 adjacent RuvB subunits; this complex drives branch migration. In the full resolvosome a probable DNA-RuvA(4)-RuvB(12)-RuvC(2) complex forms which resolves the HJ.</text>
</comment>
<evidence type="ECO:0000256" key="2">
    <source>
        <dbReference type="ARBA" id="ARBA00022741"/>
    </source>
</evidence>
<comment type="catalytic activity">
    <reaction evidence="9">
        <text>ATP + H2O = ADP + phosphate + H(+)</text>
        <dbReference type="Rhea" id="RHEA:13065"/>
        <dbReference type="ChEBI" id="CHEBI:15377"/>
        <dbReference type="ChEBI" id="CHEBI:15378"/>
        <dbReference type="ChEBI" id="CHEBI:30616"/>
        <dbReference type="ChEBI" id="CHEBI:43474"/>
        <dbReference type="ChEBI" id="CHEBI:456216"/>
    </reaction>
</comment>
<feature type="binding site" evidence="9">
    <location>
        <begin position="132"/>
        <end position="134"/>
    </location>
    <ligand>
        <name>ATP</name>
        <dbReference type="ChEBI" id="CHEBI:30616"/>
    </ligand>
</feature>
<feature type="domain" description="AAA+ ATPase" evidence="10">
    <location>
        <begin position="55"/>
        <end position="182"/>
    </location>
</feature>
<feature type="binding site" evidence="9">
    <location>
        <position position="66"/>
    </location>
    <ligand>
        <name>ATP</name>
        <dbReference type="ChEBI" id="CHEBI:30616"/>
    </ligand>
</feature>
<dbReference type="Pfam" id="PF05491">
    <property type="entry name" value="WHD_RuvB"/>
    <property type="match status" value="1"/>
</dbReference>
<feature type="region of interest" description="Small ATPAse domain (RuvB-S)" evidence="9">
    <location>
        <begin position="186"/>
        <end position="256"/>
    </location>
</feature>
<dbReference type="Proteomes" id="UP000075615">
    <property type="component" value="Unassembled WGS sequence"/>
</dbReference>
<comment type="function">
    <text evidence="9">The RuvA-RuvB-RuvC complex processes Holliday junction (HJ) DNA during genetic recombination and DNA repair, while the RuvA-RuvB complex plays an important role in the rescue of blocked DNA replication forks via replication fork reversal (RFR). RuvA specifically binds to HJ cruciform DNA, conferring on it an open structure. The RuvB hexamer acts as an ATP-dependent pump, pulling dsDNA into and through the RuvAB complex. RuvB forms 2 homohexamers on either side of HJ DNA bound by 1 or 2 RuvA tetramers; 4 subunits per hexamer contact DNA at a time. Coordinated motions by a converter formed by DNA-disengaged RuvB subunits stimulates ATP hydrolysis and nucleotide exchange. Immobilization of the converter enables RuvB to convert the ATP-contained energy into a lever motion, pulling 2 nucleotides of DNA out of the RuvA tetramer per ATP hydrolyzed, thus driving DNA branch migration. The RuvB motors rotate together with the DNA substrate, which together with the progressing nucleotide cycle form the mechanistic basis for DNA recombination by continuous HJ branch migration. Branch migration allows RuvC to scan DNA until it finds its consensus sequence, where it cleaves and resolves cruciform DNA.</text>
</comment>
<comment type="subcellular location">
    <subcellularLocation>
        <location evidence="9">Cytoplasm</location>
    </subcellularLocation>
</comment>
<dbReference type="STRING" id="296218.AWN68_14150"/>
<evidence type="ECO:0000256" key="4">
    <source>
        <dbReference type="ARBA" id="ARBA00022801"/>
    </source>
</evidence>
<feature type="binding site" evidence="9">
    <location>
        <position position="25"/>
    </location>
    <ligand>
        <name>ATP</name>
        <dbReference type="ChEBI" id="CHEBI:30616"/>
    </ligand>
</feature>
<dbReference type="Gene3D" id="3.40.50.300">
    <property type="entry name" value="P-loop containing nucleotide triphosphate hydrolases"/>
    <property type="match status" value="1"/>
</dbReference>
<name>A0A150XUI4_9BACT</name>
<keyword evidence="1 9" id="KW-0963">Cytoplasm</keyword>
<dbReference type="EMBL" id="LRDB01000003">
    <property type="protein sequence ID" value="KYG82400.1"/>
    <property type="molecule type" value="Genomic_DNA"/>
</dbReference>
<feature type="binding site" evidence="9">
    <location>
        <position position="24"/>
    </location>
    <ligand>
        <name>ATP</name>
        <dbReference type="ChEBI" id="CHEBI:30616"/>
    </ligand>
</feature>
<keyword evidence="5 9" id="KW-0067">ATP-binding</keyword>
<keyword evidence="2 9" id="KW-0547">Nucleotide-binding</keyword>
<protein>
    <recommendedName>
        <fullName evidence="9">Holliday junction branch migration complex subunit RuvB</fullName>
        <ecNumber evidence="9">3.6.4.-</ecNumber>
    </recommendedName>
</protein>
<dbReference type="SUPFAM" id="SSF52540">
    <property type="entry name" value="P-loop containing nucleoside triphosphate hydrolases"/>
    <property type="match status" value="1"/>
</dbReference>
<feature type="binding site" evidence="9">
    <location>
        <position position="185"/>
    </location>
    <ligand>
        <name>ATP</name>
        <dbReference type="ChEBI" id="CHEBI:30616"/>
    </ligand>
</feature>
<feature type="region of interest" description="Head domain (RuvB-H)" evidence="9">
    <location>
        <begin position="259"/>
        <end position="344"/>
    </location>
</feature>
<dbReference type="EC" id="3.6.4.-" evidence="9"/>
<feature type="binding site" evidence="9">
    <location>
        <position position="314"/>
    </location>
    <ligand>
        <name>DNA</name>
        <dbReference type="ChEBI" id="CHEBI:16991"/>
    </ligand>
</feature>
<feature type="binding site" evidence="9">
    <location>
        <position position="175"/>
    </location>
    <ligand>
        <name>ATP</name>
        <dbReference type="ChEBI" id="CHEBI:30616"/>
    </ligand>
</feature>
<dbReference type="NCBIfam" id="NF000868">
    <property type="entry name" value="PRK00080.1"/>
    <property type="match status" value="1"/>
</dbReference>
<keyword evidence="12" id="KW-1185">Reference proteome</keyword>
<evidence type="ECO:0000256" key="1">
    <source>
        <dbReference type="ARBA" id="ARBA00022490"/>
    </source>
</evidence>
<dbReference type="InterPro" id="IPR008823">
    <property type="entry name" value="RuvB_wg_C"/>
</dbReference>
<evidence type="ECO:0000259" key="10">
    <source>
        <dbReference type="SMART" id="SM00382"/>
    </source>
</evidence>